<dbReference type="PANTHER" id="PTHR43418:SF8">
    <property type="entry name" value="SYNTHASE COMPONENT II, PUTATIVE-RELATED"/>
    <property type="match status" value="1"/>
</dbReference>
<dbReference type="CDD" id="cd01743">
    <property type="entry name" value="GATase1_Anthranilate_Synthase"/>
    <property type="match status" value="1"/>
</dbReference>
<dbReference type="GO" id="GO:0000162">
    <property type="term" value="P:L-tryptophan biosynthetic process"/>
    <property type="evidence" value="ECO:0007669"/>
    <property type="project" value="TreeGrafter"/>
</dbReference>
<accession>A0A430AMB3</accession>
<dbReference type="FunFam" id="3.40.50.880:FF:000003">
    <property type="entry name" value="Anthranilate synthase component II"/>
    <property type="match status" value="1"/>
</dbReference>
<dbReference type="InterPro" id="IPR017926">
    <property type="entry name" value="GATASE"/>
</dbReference>
<dbReference type="PRINTS" id="PR00099">
    <property type="entry name" value="CPSGATASE"/>
</dbReference>
<dbReference type="InterPro" id="IPR050472">
    <property type="entry name" value="Anth_synth/Amidotransfase"/>
</dbReference>
<keyword evidence="1" id="KW-0315">Glutamine amidotransferase</keyword>
<dbReference type="PRINTS" id="PR00096">
    <property type="entry name" value="GATASE"/>
</dbReference>
<dbReference type="Proteomes" id="UP000286773">
    <property type="component" value="Unassembled WGS sequence"/>
</dbReference>
<dbReference type="NCBIfam" id="TIGR00566">
    <property type="entry name" value="trpG_papA"/>
    <property type="match status" value="1"/>
</dbReference>
<feature type="domain" description="Glutamine amidotransferase" evidence="2">
    <location>
        <begin position="3"/>
        <end position="181"/>
    </location>
</feature>
<dbReference type="AlphaFoldDB" id="A0A430AMB3"/>
<proteinExistence type="predicted"/>
<evidence type="ECO:0000256" key="1">
    <source>
        <dbReference type="ARBA" id="ARBA00022962"/>
    </source>
</evidence>
<reference evidence="3 4" key="1">
    <citation type="submission" date="2017-05" db="EMBL/GenBank/DDBJ databases">
        <title>Vagococcus spp. assemblies.</title>
        <authorList>
            <person name="Gulvik C.A."/>
        </authorList>
    </citation>
    <scope>NUCLEOTIDE SEQUENCE [LARGE SCALE GENOMIC DNA]</scope>
    <source>
        <strain evidence="3 4">LMG 24798</strain>
    </source>
</reference>
<gene>
    <name evidence="3" type="ORF">CBF27_13155</name>
</gene>
<dbReference type="PRINTS" id="PR00097">
    <property type="entry name" value="ANTSNTHASEII"/>
</dbReference>
<evidence type="ECO:0000313" key="4">
    <source>
        <dbReference type="Proteomes" id="UP000286773"/>
    </source>
</evidence>
<dbReference type="Pfam" id="PF00117">
    <property type="entry name" value="GATase"/>
    <property type="match status" value="1"/>
</dbReference>
<evidence type="ECO:0000259" key="2">
    <source>
        <dbReference type="Pfam" id="PF00117"/>
    </source>
</evidence>
<sequence>MILIIDNYDSFTYNLAQQFSKVSVTVLRNDDPAIEDAAKCAEALVLSPGPGRPEEAGMLLPLINQYKESKPILGICLGHQAIGQVFGATVRSAPHITHGKQSQINYKPAGILADFKGKMRVMRYHSLMIEKTTIPKEFDILAETAGCVMAIQHRTLPIVGLQFHPESIGTEQGQYFIDQFLALVQKTKEGTAHAANI</sequence>
<comment type="caution">
    <text evidence="3">The sequence shown here is derived from an EMBL/GenBank/DDBJ whole genome shotgun (WGS) entry which is preliminary data.</text>
</comment>
<dbReference type="EMBL" id="NGKC01000021">
    <property type="protein sequence ID" value="RSU09239.1"/>
    <property type="molecule type" value="Genomic_DNA"/>
</dbReference>
<dbReference type="SUPFAM" id="SSF52317">
    <property type="entry name" value="Class I glutamine amidotransferase-like"/>
    <property type="match status" value="1"/>
</dbReference>
<protein>
    <submittedName>
        <fullName evidence="3">Anthranilate synthase component II</fullName>
    </submittedName>
</protein>
<keyword evidence="4" id="KW-1185">Reference proteome</keyword>
<dbReference type="Gene3D" id="3.40.50.880">
    <property type="match status" value="1"/>
</dbReference>
<dbReference type="PROSITE" id="PS51273">
    <property type="entry name" value="GATASE_TYPE_1"/>
    <property type="match status" value="1"/>
</dbReference>
<dbReference type="InterPro" id="IPR006221">
    <property type="entry name" value="TrpG/PapA_dom"/>
</dbReference>
<name>A0A430AMB3_9ENTE</name>
<dbReference type="RefSeq" id="WP_126815069.1">
    <property type="nucleotide sequence ID" value="NZ_NGKC01000021.1"/>
</dbReference>
<evidence type="ECO:0000313" key="3">
    <source>
        <dbReference type="EMBL" id="RSU09239.1"/>
    </source>
</evidence>
<dbReference type="GO" id="GO:0004049">
    <property type="term" value="F:anthranilate synthase activity"/>
    <property type="evidence" value="ECO:0007669"/>
    <property type="project" value="TreeGrafter"/>
</dbReference>
<organism evidence="3 4">
    <name type="scientific">Vagococcus acidifermentans</name>
    <dbReference type="NCBI Taxonomy" id="564710"/>
    <lineage>
        <taxon>Bacteria</taxon>
        <taxon>Bacillati</taxon>
        <taxon>Bacillota</taxon>
        <taxon>Bacilli</taxon>
        <taxon>Lactobacillales</taxon>
        <taxon>Enterococcaceae</taxon>
        <taxon>Vagococcus</taxon>
    </lineage>
</organism>
<dbReference type="InterPro" id="IPR029062">
    <property type="entry name" value="Class_I_gatase-like"/>
</dbReference>
<dbReference type="GO" id="GO:0005829">
    <property type="term" value="C:cytosol"/>
    <property type="evidence" value="ECO:0007669"/>
    <property type="project" value="TreeGrafter"/>
</dbReference>
<dbReference type="PANTHER" id="PTHR43418">
    <property type="entry name" value="MULTIFUNCTIONAL TRYPTOPHAN BIOSYNTHESIS PROTEIN-RELATED"/>
    <property type="match status" value="1"/>
</dbReference>
<dbReference type="OrthoDB" id="9804328at2"/>